<evidence type="ECO:0000313" key="1">
    <source>
        <dbReference type="EMBL" id="RIJ50802.1"/>
    </source>
</evidence>
<dbReference type="RefSeq" id="WP_119436270.1">
    <property type="nucleotide sequence ID" value="NZ_QWGR01000001.1"/>
</dbReference>
<dbReference type="GO" id="GO:0032259">
    <property type="term" value="P:methylation"/>
    <property type="evidence" value="ECO:0007669"/>
    <property type="project" value="UniProtKB-KW"/>
</dbReference>
<evidence type="ECO:0000313" key="2">
    <source>
        <dbReference type="Proteomes" id="UP000265926"/>
    </source>
</evidence>
<dbReference type="SUPFAM" id="SSF53335">
    <property type="entry name" value="S-adenosyl-L-methionine-dependent methyltransferases"/>
    <property type="match status" value="1"/>
</dbReference>
<dbReference type="EMBL" id="QWGR01000001">
    <property type="protein sequence ID" value="RIJ50802.1"/>
    <property type="molecule type" value="Genomic_DNA"/>
</dbReference>
<dbReference type="Proteomes" id="UP000265926">
    <property type="component" value="Unassembled WGS sequence"/>
</dbReference>
<dbReference type="Pfam" id="PF13489">
    <property type="entry name" value="Methyltransf_23"/>
    <property type="match status" value="1"/>
</dbReference>
<sequence>MRASLLSVLFCCSFIWIAYKTAAGIVSRKVLGIGTGNGYGIREIAPNANEFWTLDKNYITIDYRNYPNTRFVKAKVPPLTNIPYNYFDYVVCFQLIEHVEDTLTLLKEIKRVLKKDGELLISTPNKIRSLTRNPYHVQEYTRDEFKSLLQLFFLSVSGYGVLGNDNVELYYEKSKNSVNQILSFDILKLNQRLPRWLLRLPYDLFNRISRHLILIDNKELTMGISDRDYYLDEPNDNCYDFLFVTNDNS</sequence>
<keyword evidence="2" id="KW-1185">Reference proteome</keyword>
<dbReference type="Gene3D" id="3.40.50.150">
    <property type="entry name" value="Vaccinia Virus protein VP39"/>
    <property type="match status" value="1"/>
</dbReference>
<proteinExistence type="predicted"/>
<keyword evidence="1" id="KW-0808">Transferase</keyword>
<dbReference type="CDD" id="cd02440">
    <property type="entry name" value="AdoMet_MTases"/>
    <property type="match status" value="1"/>
</dbReference>
<protein>
    <submittedName>
        <fullName evidence="1">Class I SAM-dependent methyltransferase</fullName>
    </submittedName>
</protein>
<organism evidence="1 2">
    <name type="scientific">Maribellus luteus</name>
    <dbReference type="NCBI Taxonomy" id="2305463"/>
    <lineage>
        <taxon>Bacteria</taxon>
        <taxon>Pseudomonadati</taxon>
        <taxon>Bacteroidota</taxon>
        <taxon>Bacteroidia</taxon>
        <taxon>Marinilabiliales</taxon>
        <taxon>Prolixibacteraceae</taxon>
        <taxon>Maribellus</taxon>
    </lineage>
</organism>
<gene>
    <name evidence="1" type="ORF">D1614_02440</name>
</gene>
<dbReference type="GO" id="GO:0008168">
    <property type="term" value="F:methyltransferase activity"/>
    <property type="evidence" value="ECO:0007669"/>
    <property type="project" value="UniProtKB-KW"/>
</dbReference>
<comment type="caution">
    <text evidence="1">The sequence shown here is derived from an EMBL/GenBank/DDBJ whole genome shotgun (WGS) entry which is preliminary data.</text>
</comment>
<accession>A0A399T7H2</accession>
<dbReference type="OrthoDB" id="9770553at2"/>
<name>A0A399T7H2_9BACT</name>
<dbReference type="AlphaFoldDB" id="A0A399T7H2"/>
<keyword evidence="1" id="KW-0489">Methyltransferase</keyword>
<dbReference type="InterPro" id="IPR029063">
    <property type="entry name" value="SAM-dependent_MTases_sf"/>
</dbReference>
<reference evidence="1 2" key="1">
    <citation type="submission" date="2018-08" db="EMBL/GenBank/DDBJ databases">
        <title>Pallidiluteibacterium maritimus gen. nov., sp. nov., isolated from coastal sediment.</title>
        <authorList>
            <person name="Zhou L.Y."/>
        </authorList>
    </citation>
    <scope>NUCLEOTIDE SEQUENCE [LARGE SCALE GENOMIC DNA]</scope>
    <source>
        <strain evidence="1 2">XSD2</strain>
    </source>
</reference>